<dbReference type="RefSeq" id="WP_235295083.1">
    <property type="nucleotide sequence ID" value="NZ_BSOH01000031.1"/>
</dbReference>
<keyword evidence="2" id="KW-0813">Transport</keyword>
<dbReference type="SUPFAM" id="SSF81324">
    <property type="entry name" value="Voltage-gated potassium channels"/>
    <property type="match status" value="1"/>
</dbReference>
<comment type="caution">
    <text evidence="14">The sequence shown here is derived from an EMBL/GenBank/DDBJ whole genome shotgun (WGS) entry which is preliminary data.</text>
</comment>
<keyword evidence="4 12" id="KW-0812">Transmembrane</keyword>
<proteinExistence type="predicted"/>
<evidence type="ECO:0000256" key="3">
    <source>
        <dbReference type="ARBA" id="ARBA00022538"/>
    </source>
</evidence>
<dbReference type="GO" id="GO:0001508">
    <property type="term" value="P:action potential"/>
    <property type="evidence" value="ECO:0007669"/>
    <property type="project" value="TreeGrafter"/>
</dbReference>
<name>A0AA37SRU5_9BACT</name>
<comment type="subcellular location">
    <subcellularLocation>
        <location evidence="1">Membrane</location>
        <topology evidence="1">Multi-pass membrane protein</topology>
    </subcellularLocation>
</comment>
<evidence type="ECO:0000256" key="11">
    <source>
        <dbReference type="ARBA" id="ARBA00023303"/>
    </source>
</evidence>
<dbReference type="InterPro" id="IPR027359">
    <property type="entry name" value="Volt_channel_dom_sf"/>
</dbReference>
<dbReference type="PRINTS" id="PR00169">
    <property type="entry name" value="KCHANNEL"/>
</dbReference>
<evidence type="ECO:0000256" key="2">
    <source>
        <dbReference type="ARBA" id="ARBA00022448"/>
    </source>
</evidence>
<evidence type="ECO:0000256" key="1">
    <source>
        <dbReference type="ARBA" id="ARBA00004141"/>
    </source>
</evidence>
<reference evidence="14" key="2">
    <citation type="submission" date="2023-01" db="EMBL/GenBank/DDBJ databases">
        <title>Draft genome sequence of Portibacter lacus strain NBRC 108769.</title>
        <authorList>
            <person name="Sun Q."/>
            <person name="Mori K."/>
        </authorList>
    </citation>
    <scope>NUCLEOTIDE SEQUENCE</scope>
    <source>
        <strain evidence="14">NBRC 108769</strain>
    </source>
</reference>
<evidence type="ECO:0000256" key="8">
    <source>
        <dbReference type="ARBA" id="ARBA00022989"/>
    </source>
</evidence>
<dbReference type="PANTHER" id="PTHR11537">
    <property type="entry name" value="VOLTAGE-GATED POTASSIUM CHANNEL"/>
    <property type="match status" value="1"/>
</dbReference>
<keyword evidence="3" id="KW-0633">Potassium transport</keyword>
<sequence>MKSKKHNSLKFKIHEIIFEADTPAGKFFDVALLIFIIASVVVALIESVPSLHNRFPNLFYIFEWIFTIFFTIEYILRLYSTLKPIKYAMSFYGIIDLLAILPKYISIFFAGTNSLIVIRALRLLRIFRIFKMVTFVREAEVISQALYKSSRKILVFLFAILMIVVIVGSIMYLVEGGVNPDFDSIPRSIYWAIVTLTTVGYGDISPNTSFGQFIAAFVMILGYAVIAVPTGIVTNELMNPKKVQVNTQCCMHCSRSGHDDDATFCKYCGNLINGE</sequence>
<evidence type="ECO:0000256" key="7">
    <source>
        <dbReference type="ARBA" id="ARBA00022958"/>
    </source>
</evidence>
<protein>
    <submittedName>
        <fullName evidence="14">Ion transporter</fullName>
    </submittedName>
</protein>
<reference evidence="14" key="1">
    <citation type="journal article" date="2014" name="Int. J. Syst. Evol. Microbiol.">
        <title>Complete genome sequence of Corynebacterium casei LMG S-19264T (=DSM 44701T), isolated from a smear-ripened cheese.</title>
        <authorList>
            <consortium name="US DOE Joint Genome Institute (JGI-PGF)"/>
            <person name="Walter F."/>
            <person name="Albersmeier A."/>
            <person name="Kalinowski J."/>
            <person name="Ruckert C."/>
        </authorList>
    </citation>
    <scope>NUCLEOTIDE SEQUENCE</scope>
    <source>
        <strain evidence="14">NBRC 108769</strain>
    </source>
</reference>
<dbReference type="EMBL" id="BSOH01000031">
    <property type="protein sequence ID" value="GLR19681.1"/>
    <property type="molecule type" value="Genomic_DNA"/>
</dbReference>
<keyword evidence="9" id="KW-0406">Ion transport</keyword>
<feature type="transmembrane region" description="Helical" evidence="12">
    <location>
        <begin position="27"/>
        <end position="45"/>
    </location>
</feature>
<evidence type="ECO:0000259" key="13">
    <source>
        <dbReference type="Pfam" id="PF00520"/>
    </source>
</evidence>
<evidence type="ECO:0000313" key="15">
    <source>
        <dbReference type="Proteomes" id="UP001156666"/>
    </source>
</evidence>
<accession>A0AA37SRU5</accession>
<keyword evidence="11" id="KW-0407">Ion channel</keyword>
<feature type="transmembrane region" description="Helical" evidence="12">
    <location>
        <begin position="153"/>
        <end position="174"/>
    </location>
</feature>
<dbReference type="Gene3D" id="1.10.287.70">
    <property type="match status" value="1"/>
</dbReference>
<evidence type="ECO:0000256" key="9">
    <source>
        <dbReference type="ARBA" id="ARBA00023065"/>
    </source>
</evidence>
<keyword evidence="5" id="KW-0631">Potassium channel</keyword>
<evidence type="ECO:0000256" key="5">
    <source>
        <dbReference type="ARBA" id="ARBA00022826"/>
    </source>
</evidence>
<feature type="domain" description="Ion transport" evidence="13">
    <location>
        <begin position="26"/>
        <end position="237"/>
    </location>
</feature>
<dbReference type="Pfam" id="PF00520">
    <property type="entry name" value="Ion_trans"/>
    <property type="match status" value="1"/>
</dbReference>
<dbReference type="GO" id="GO:0008076">
    <property type="term" value="C:voltage-gated potassium channel complex"/>
    <property type="evidence" value="ECO:0007669"/>
    <property type="project" value="InterPro"/>
</dbReference>
<dbReference type="Proteomes" id="UP001156666">
    <property type="component" value="Unassembled WGS sequence"/>
</dbReference>
<feature type="transmembrane region" description="Helical" evidence="12">
    <location>
        <begin position="57"/>
        <end position="76"/>
    </location>
</feature>
<keyword evidence="8 12" id="KW-1133">Transmembrane helix</keyword>
<keyword evidence="15" id="KW-1185">Reference proteome</keyword>
<evidence type="ECO:0000256" key="10">
    <source>
        <dbReference type="ARBA" id="ARBA00023136"/>
    </source>
</evidence>
<evidence type="ECO:0000256" key="4">
    <source>
        <dbReference type="ARBA" id="ARBA00022692"/>
    </source>
</evidence>
<evidence type="ECO:0000313" key="14">
    <source>
        <dbReference type="EMBL" id="GLR19681.1"/>
    </source>
</evidence>
<organism evidence="14 15">
    <name type="scientific">Portibacter lacus</name>
    <dbReference type="NCBI Taxonomy" id="1099794"/>
    <lineage>
        <taxon>Bacteria</taxon>
        <taxon>Pseudomonadati</taxon>
        <taxon>Bacteroidota</taxon>
        <taxon>Saprospiria</taxon>
        <taxon>Saprospirales</taxon>
        <taxon>Haliscomenobacteraceae</taxon>
        <taxon>Portibacter</taxon>
    </lineage>
</organism>
<dbReference type="AlphaFoldDB" id="A0AA37SRU5"/>
<gene>
    <name evidence="14" type="ORF">GCM10007940_42970</name>
</gene>
<dbReference type="GO" id="GO:0005249">
    <property type="term" value="F:voltage-gated potassium channel activity"/>
    <property type="evidence" value="ECO:0007669"/>
    <property type="project" value="InterPro"/>
</dbReference>
<dbReference type="InterPro" id="IPR028325">
    <property type="entry name" value="VG_K_chnl"/>
</dbReference>
<feature type="transmembrane region" description="Helical" evidence="12">
    <location>
        <begin position="213"/>
        <end position="233"/>
    </location>
</feature>
<evidence type="ECO:0000256" key="6">
    <source>
        <dbReference type="ARBA" id="ARBA00022882"/>
    </source>
</evidence>
<keyword evidence="7" id="KW-0630">Potassium</keyword>
<evidence type="ECO:0000256" key="12">
    <source>
        <dbReference type="SAM" id="Phobius"/>
    </source>
</evidence>
<keyword evidence="10 12" id="KW-0472">Membrane</keyword>
<dbReference type="PANTHER" id="PTHR11537:SF254">
    <property type="entry name" value="POTASSIUM VOLTAGE-GATED CHANNEL PROTEIN SHAB"/>
    <property type="match status" value="1"/>
</dbReference>
<keyword evidence="6" id="KW-0851">Voltage-gated channel</keyword>
<dbReference type="Gene3D" id="1.20.120.350">
    <property type="entry name" value="Voltage-gated potassium channels. Chain C"/>
    <property type="match status" value="1"/>
</dbReference>
<dbReference type="InterPro" id="IPR005821">
    <property type="entry name" value="Ion_trans_dom"/>
</dbReference>